<feature type="region of interest" description="Disordered" evidence="1">
    <location>
        <begin position="533"/>
        <end position="561"/>
    </location>
</feature>
<dbReference type="OrthoDB" id="1938144at2759"/>
<evidence type="ECO:0000313" key="3">
    <source>
        <dbReference type="EMBL" id="CAA7041451.1"/>
    </source>
</evidence>
<dbReference type="Pfam" id="PF03108">
    <property type="entry name" value="DBD_Tnp_Mut"/>
    <property type="match status" value="1"/>
</dbReference>
<evidence type="ECO:0000259" key="2">
    <source>
        <dbReference type="Pfam" id="PF03108"/>
    </source>
</evidence>
<gene>
    <name evidence="3" type="ORF">MERR_LOCUS28686</name>
</gene>
<organism evidence="3 4">
    <name type="scientific">Microthlaspi erraticum</name>
    <dbReference type="NCBI Taxonomy" id="1685480"/>
    <lineage>
        <taxon>Eukaryota</taxon>
        <taxon>Viridiplantae</taxon>
        <taxon>Streptophyta</taxon>
        <taxon>Embryophyta</taxon>
        <taxon>Tracheophyta</taxon>
        <taxon>Spermatophyta</taxon>
        <taxon>Magnoliopsida</taxon>
        <taxon>eudicotyledons</taxon>
        <taxon>Gunneridae</taxon>
        <taxon>Pentapetalae</taxon>
        <taxon>rosids</taxon>
        <taxon>malvids</taxon>
        <taxon>Brassicales</taxon>
        <taxon>Brassicaceae</taxon>
        <taxon>Coluteocarpeae</taxon>
        <taxon>Microthlaspi</taxon>
    </lineage>
</organism>
<keyword evidence="4" id="KW-1185">Reference proteome</keyword>
<feature type="domain" description="Transposase MuDR plant" evidence="2">
    <location>
        <begin position="399"/>
        <end position="451"/>
    </location>
</feature>
<name>A0A6D2JNT8_9BRAS</name>
<dbReference type="InterPro" id="IPR004332">
    <property type="entry name" value="Transposase_MuDR"/>
</dbReference>
<accession>A0A6D2JNT8</accession>
<protein>
    <recommendedName>
        <fullName evidence="2">Transposase MuDR plant domain-containing protein</fullName>
    </recommendedName>
</protein>
<comment type="caution">
    <text evidence="3">The sequence shown here is derived from an EMBL/GenBank/DDBJ whole genome shotgun (WGS) entry which is preliminary data.</text>
</comment>
<reference evidence="3" key="1">
    <citation type="submission" date="2020-01" db="EMBL/GenBank/DDBJ databases">
        <authorList>
            <person name="Mishra B."/>
        </authorList>
    </citation>
    <scope>NUCLEOTIDE SEQUENCE [LARGE SCALE GENOMIC DNA]</scope>
</reference>
<dbReference type="Proteomes" id="UP000467841">
    <property type="component" value="Unassembled WGS sequence"/>
</dbReference>
<dbReference type="AlphaFoldDB" id="A0A6D2JNT8"/>
<dbReference type="EMBL" id="CACVBM020001246">
    <property type="protein sequence ID" value="CAA7041451.1"/>
    <property type="molecule type" value="Genomic_DNA"/>
</dbReference>
<proteinExistence type="predicted"/>
<evidence type="ECO:0000256" key="1">
    <source>
        <dbReference type="SAM" id="MobiDB-lite"/>
    </source>
</evidence>
<sequence length="561" mass="61947">MTEHCLVMCGDWRCSASGGWDFMVDKTLMSRVVSVSVGISLVELKERVVAEFFPRGRSALTVALSYWPPNTAELATGIRTPPVLLTNEGSISFFFKHYNVNHSMNLFVTFGYETPDNLEECYITPGEGKKRPNMFDDLQGHAKKVCPVSAGVSSCSTRVGASVLVGKQFSFEGLGDSRCKGSDKGDSIGVSGGYGFDKSKTNSKGSSSGFRNSDDAFGRDSKFMEDVFFGDPLVGENTEFVDGLIASDSDDSCGELPSETCDVRPVGYDKEFWMPMINDPFGGSDAVDIMCPPSEGFDGKAAAAGKRRQVLCSTNDAFDHYIVTGGSSPDVKAEGDPPRTSVPVGGFDYGRSFVADRRSLDHIDDEEFDIPPLFDDTKYVSDNIPDLDIDDGGGGIFEGRMFNSKEECQIALAIYAIKEMFHFRQSTTKRHYFIATCVDPRCEWRIRAKEVGDCGYYEIQKASLGHSCCIDSRNAYKKKASSRVIAAVFRAKYGDPEKGPRASELQRMVLEELRVHASYMKCYRAKEKASVDVRGTEEDPKKYRRPATRTRRKNAVDESCL</sequence>
<evidence type="ECO:0000313" key="4">
    <source>
        <dbReference type="Proteomes" id="UP000467841"/>
    </source>
</evidence>
<feature type="compositionally biased region" description="Basic residues" evidence="1">
    <location>
        <begin position="542"/>
        <end position="553"/>
    </location>
</feature>